<proteinExistence type="predicted"/>
<organism evidence="1">
    <name type="scientific">Anguilla anguilla</name>
    <name type="common">European freshwater eel</name>
    <name type="synonym">Muraena anguilla</name>
    <dbReference type="NCBI Taxonomy" id="7936"/>
    <lineage>
        <taxon>Eukaryota</taxon>
        <taxon>Metazoa</taxon>
        <taxon>Chordata</taxon>
        <taxon>Craniata</taxon>
        <taxon>Vertebrata</taxon>
        <taxon>Euteleostomi</taxon>
        <taxon>Actinopterygii</taxon>
        <taxon>Neopterygii</taxon>
        <taxon>Teleostei</taxon>
        <taxon>Anguilliformes</taxon>
        <taxon>Anguillidae</taxon>
        <taxon>Anguilla</taxon>
    </lineage>
</organism>
<dbReference type="AlphaFoldDB" id="A0A0E9S470"/>
<reference evidence="1" key="1">
    <citation type="submission" date="2014-11" db="EMBL/GenBank/DDBJ databases">
        <authorList>
            <person name="Amaro Gonzalez C."/>
        </authorList>
    </citation>
    <scope>NUCLEOTIDE SEQUENCE</scope>
</reference>
<protein>
    <submittedName>
        <fullName evidence="1">Uncharacterized protein</fullName>
    </submittedName>
</protein>
<dbReference type="EMBL" id="GBXM01072496">
    <property type="protein sequence ID" value="JAH36081.1"/>
    <property type="molecule type" value="Transcribed_RNA"/>
</dbReference>
<sequence length="42" mass="4905">MQRFPYLRKKTSQRCLCEVVCTVLQPPLKHPRAPIESATHKL</sequence>
<name>A0A0E9S470_ANGAN</name>
<reference evidence="1" key="2">
    <citation type="journal article" date="2015" name="Fish Shellfish Immunol.">
        <title>Early steps in the European eel (Anguilla anguilla)-Vibrio vulnificus interaction in the gills: Role of the RtxA13 toxin.</title>
        <authorList>
            <person name="Callol A."/>
            <person name="Pajuelo D."/>
            <person name="Ebbesson L."/>
            <person name="Teles M."/>
            <person name="MacKenzie S."/>
            <person name="Amaro C."/>
        </authorList>
    </citation>
    <scope>NUCLEOTIDE SEQUENCE</scope>
</reference>
<accession>A0A0E9S470</accession>
<evidence type="ECO:0000313" key="1">
    <source>
        <dbReference type="EMBL" id="JAH36081.1"/>
    </source>
</evidence>